<evidence type="ECO:0000256" key="6">
    <source>
        <dbReference type="ARBA" id="ARBA00022801"/>
    </source>
</evidence>
<protein>
    <recommendedName>
        <fullName evidence="8">Endonuclease</fullName>
        <ecNumber evidence="8">3.1.30.-</ecNumber>
    </recommendedName>
</protein>
<dbReference type="EMBL" id="JAOBTW010000004">
    <property type="protein sequence ID" value="MDZ7281360.1"/>
    <property type="molecule type" value="Genomic_DNA"/>
</dbReference>
<dbReference type="Proteomes" id="UP001292182">
    <property type="component" value="Unassembled WGS sequence"/>
</dbReference>
<dbReference type="GO" id="GO:0004519">
    <property type="term" value="F:endonuclease activity"/>
    <property type="evidence" value="ECO:0007669"/>
    <property type="project" value="UniProtKB-KW"/>
</dbReference>
<dbReference type="Pfam" id="PF01223">
    <property type="entry name" value="Endonuclease_NS"/>
    <property type="match status" value="1"/>
</dbReference>
<keyword evidence="12" id="KW-1185">Reference proteome</keyword>
<keyword evidence="6 8" id="KW-0378">Hydrolase</keyword>
<dbReference type="InterPro" id="IPR020821">
    <property type="entry name" value="ENPP1-3/EXOG-like_nuc-like"/>
</dbReference>
<dbReference type="SMART" id="SM00477">
    <property type="entry name" value="NUC"/>
    <property type="match status" value="1"/>
</dbReference>
<reference evidence="12" key="1">
    <citation type="submission" date="2023-07" db="EMBL/GenBank/DDBJ databases">
        <title>Whole genome sequence analysis of rice epiphytic Sphingomonas sanguinis OsEp_Plm_15B2.</title>
        <authorList>
            <person name="Sahu K.P."/>
            <person name="Asharani P."/>
            <person name="Reddy B."/>
            <person name="Kumar A."/>
        </authorList>
    </citation>
    <scope>NUCLEOTIDE SEQUENCE [LARGE SCALE GENOMIC DNA]</scope>
    <source>
        <strain evidence="12">OsEp_Plm_15B2</strain>
    </source>
</reference>
<evidence type="ECO:0000256" key="1">
    <source>
        <dbReference type="ARBA" id="ARBA00001946"/>
    </source>
</evidence>
<dbReference type="SMART" id="SM00892">
    <property type="entry name" value="Endonuclease_NS"/>
    <property type="match status" value="1"/>
</dbReference>
<evidence type="ECO:0000256" key="4">
    <source>
        <dbReference type="ARBA" id="ARBA00022723"/>
    </source>
</evidence>
<evidence type="ECO:0000259" key="9">
    <source>
        <dbReference type="SMART" id="SM00477"/>
    </source>
</evidence>
<dbReference type="PANTHER" id="PTHR13966:SF5">
    <property type="entry name" value="ENDONUCLEASE G, MITOCHONDRIAL"/>
    <property type="match status" value="1"/>
</dbReference>
<dbReference type="InterPro" id="IPR044925">
    <property type="entry name" value="His-Me_finger_sf"/>
</dbReference>
<evidence type="ECO:0000259" key="10">
    <source>
        <dbReference type="SMART" id="SM00892"/>
    </source>
</evidence>
<dbReference type="InterPro" id="IPR018524">
    <property type="entry name" value="DNA/RNA_endonuclease_AS"/>
</dbReference>
<dbReference type="InterPro" id="IPR044929">
    <property type="entry name" value="DNA/RNA_non-sp_Endonuclease_sf"/>
</dbReference>
<proteinExistence type="inferred from homology"/>
<feature type="domain" description="ENPP1-3/EXOG-like endonuclease/phosphodiesterase" evidence="9">
    <location>
        <begin position="41"/>
        <end position="236"/>
    </location>
</feature>
<dbReference type="EC" id="3.1.30.-" evidence="8"/>
<keyword evidence="7" id="KW-0460">Magnesium</keyword>
<name>A0ABU5LN65_9SPHN</name>
<feature type="domain" description="DNA/RNA non-specific endonuclease/pyrophosphatase/phosphodiesterase" evidence="10">
    <location>
        <begin position="40"/>
        <end position="236"/>
    </location>
</feature>
<keyword evidence="3 8" id="KW-0540">Nuclease</keyword>
<evidence type="ECO:0000256" key="3">
    <source>
        <dbReference type="ARBA" id="ARBA00022722"/>
    </source>
</evidence>
<dbReference type="SUPFAM" id="SSF54060">
    <property type="entry name" value="His-Me finger endonucleases"/>
    <property type="match status" value="1"/>
</dbReference>
<comment type="caution">
    <text evidence="11">The sequence shown here is derived from an EMBL/GenBank/DDBJ whole genome shotgun (WGS) entry which is preliminary data.</text>
</comment>
<comment type="similarity">
    <text evidence="2 8">Belongs to the DNA/RNA non-specific endonuclease family.</text>
</comment>
<gene>
    <name evidence="11" type="ORF">N4G62_04875</name>
</gene>
<dbReference type="PROSITE" id="PS01070">
    <property type="entry name" value="NUCLEASE_NON_SPEC"/>
    <property type="match status" value="1"/>
</dbReference>
<evidence type="ECO:0000313" key="12">
    <source>
        <dbReference type="Proteomes" id="UP001292182"/>
    </source>
</evidence>
<evidence type="ECO:0000256" key="7">
    <source>
        <dbReference type="ARBA" id="ARBA00022842"/>
    </source>
</evidence>
<dbReference type="InterPro" id="IPR040255">
    <property type="entry name" value="Non-specific_endonuclease"/>
</dbReference>
<accession>A0ABU5LN65</accession>
<keyword evidence="4 8" id="KW-0479">Metal-binding</keyword>
<dbReference type="Gene3D" id="3.40.570.10">
    <property type="entry name" value="Extracellular Endonuclease, subunit A"/>
    <property type="match status" value="1"/>
</dbReference>
<sequence length="249" mass="26922">MALLAAFVAAPAPAGDGELHTFHCLHGCPLGAAGIDDIVVREIYTLASNDLTKMADWVAYRVTPSSIGPSGERKWSADPWLAPEETLEPDDYDGASGALSVDRGHQAPLAGQSGTPFAPDTNLLSNITPQGAALNQGAWQRLEARENELATGTGIAVYVLTGPLFERVQPPLPHADERHRVPSGYWKVVATQDGRMAAFIMDTAAPRTLDHCDARVTLEEVELRSRLSLFPRLRTRSFRDLSPELGCRS</sequence>
<dbReference type="InterPro" id="IPR001604">
    <property type="entry name" value="Endo_G_ENPP1-like_dom"/>
</dbReference>
<organism evidence="11 12">
    <name type="scientific">Sphingomonas sanguinis</name>
    <dbReference type="NCBI Taxonomy" id="33051"/>
    <lineage>
        <taxon>Bacteria</taxon>
        <taxon>Pseudomonadati</taxon>
        <taxon>Pseudomonadota</taxon>
        <taxon>Alphaproteobacteria</taxon>
        <taxon>Sphingomonadales</taxon>
        <taxon>Sphingomonadaceae</taxon>
        <taxon>Sphingomonas</taxon>
    </lineage>
</organism>
<comment type="cofactor">
    <cofactor evidence="1 8">
        <name>Mg(2+)</name>
        <dbReference type="ChEBI" id="CHEBI:18420"/>
    </cofactor>
</comment>
<keyword evidence="5 8" id="KW-0255">Endonuclease</keyword>
<dbReference type="RefSeq" id="WP_322538775.1">
    <property type="nucleotide sequence ID" value="NZ_JAOBTW010000004.1"/>
</dbReference>
<evidence type="ECO:0000256" key="8">
    <source>
        <dbReference type="RuleBase" id="RU366055"/>
    </source>
</evidence>
<evidence type="ECO:0000313" key="11">
    <source>
        <dbReference type="EMBL" id="MDZ7281360.1"/>
    </source>
</evidence>
<evidence type="ECO:0000256" key="2">
    <source>
        <dbReference type="ARBA" id="ARBA00010052"/>
    </source>
</evidence>
<dbReference type="PANTHER" id="PTHR13966">
    <property type="entry name" value="ENDONUCLEASE RELATED"/>
    <property type="match status" value="1"/>
</dbReference>
<evidence type="ECO:0000256" key="5">
    <source>
        <dbReference type="ARBA" id="ARBA00022759"/>
    </source>
</evidence>